<dbReference type="RefSeq" id="WP_109825914.1">
    <property type="nucleotide sequence ID" value="NZ_QGKL01000042.1"/>
</dbReference>
<dbReference type="Gene3D" id="3.30.310.50">
    <property type="entry name" value="Alpha-D-phosphohexomutase, C-terminal domain"/>
    <property type="match status" value="1"/>
</dbReference>
<dbReference type="SUPFAM" id="SSF53738">
    <property type="entry name" value="Phosphoglucomutase, first 3 domains"/>
    <property type="match status" value="3"/>
</dbReference>
<evidence type="ECO:0000256" key="2">
    <source>
        <dbReference type="ARBA" id="ARBA00001946"/>
    </source>
</evidence>
<evidence type="ECO:0000256" key="9">
    <source>
        <dbReference type="ARBA" id="ARBA00023235"/>
    </source>
</evidence>
<evidence type="ECO:0000256" key="5">
    <source>
        <dbReference type="ARBA" id="ARBA00012730"/>
    </source>
</evidence>
<evidence type="ECO:0000256" key="3">
    <source>
        <dbReference type="ARBA" id="ARBA00004699"/>
    </source>
</evidence>
<dbReference type="InterPro" id="IPR016066">
    <property type="entry name" value="A-D-PHexomutase_CS"/>
</dbReference>
<dbReference type="InterPro" id="IPR005845">
    <property type="entry name" value="A-D-PHexomutase_a/b/a-II"/>
</dbReference>
<accession>A0A317CBN8</accession>
<dbReference type="CDD" id="cd03089">
    <property type="entry name" value="PMM_PGM"/>
    <property type="match status" value="1"/>
</dbReference>
<dbReference type="Pfam" id="PF02880">
    <property type="entry name" value="PGM_PMM_III"/>
    <property type="match status" value="1"/>
</dbReference>
<keyword evidence="6" id="KW-0597">Phosphoprotein</keyword>
<evidence type="ECO:0000259" key="14">
    <source>
        <dbReference type="Pfam" id="PF02880"/>
    </source>
</evidence>
<dbReference type="GO" id="GO:0004615">
    <property type="term" value="F:phosphomannomutase activity"/>
    <property type="evidence" value="ECO:0007669"/>
    <property type="project" value="UniProtKB-EC"/>
</dbReference>
<name>A0A317CBN8_9GAMM</name>
<dbReference type="PROSITE" id="PS00710">
    <property type="entry name" value="PGM_PMM"/>
    <property type="match status" value="1"/>
</dbReference>
<comment type="pathway">
    <text evidence="3">Nucleotide-sugar biosynthesis; GDP-alpha-D-mannose biosynthesis; alpha-D-mannose 1-phosphate from D-fructose 6-phosphate: step 2/2.</text>
</comment>
<protein>
    <recommendedName>
        <fullName evidence="5">phosphomannomutase</fullName>
        <ecNumber evidence="5">5.4.2.8</ecNumber>
    </recommendedName>
</protein>
<keyword evidence="8 10" id="KW-0460">Magnesium</keyword>
<evidence type="ECO:0000256" key="1">
    <source>
        <dbReference type="ARBA" id="ARBA00000586"/>
    </source>
</evidence>
<gene>
    <name evidence="15" type="ORF">DKT75_19360</name>
</gene>
<sequence length="465" mass="51293">MTKPMPMQPEIFRAYDIRGKVNEEFFPPNAYDIGLVIGSKLLAQGRNQILLGRDGRLSSPEIKQFLLSGLLDSGCDVIDLGLTPTPVAYFALQQLSVPDAVIVTASHNPGHYNGIKMVVNNCPLSKDEIRAIYEAIEEERYAKNDVQGKCTVYDDILTDFTAAIVKDVKLEKPLRIAIDCGNGVTSLLAESLFSQLGCEVFPLYCELDGNFPNHSPDPTDPENLKALQKLVIDNKLDIGIAFDGDGDRVIAVDCNGKILWPDRIMILLAEQILQQNKNATVVCDIKCSYLLKNSVEAAGGTIALCPTGHSHLKRMTRETGAILGGEFSGHIILRDRWSCHDDGLYAAARLLETLSSRKESCTEIFANIPDSFSTPEYRIPQACHATSVSQLEALMDNAEFPGASLCLIDGMRVDYSDGWGLMRTSNTSPDLTFRFEAESEPRLETIKALFRRLLRDTGIKADLPF</sequence>
<evidence type="ECO:0000256" key="10">
    <source>
        <dbReference type="RuleBase" id="RU004326"/>
    </source>
</evidence>
<feature type="domain" description="Alpha-D-phosphohexomutase alpha/beta/alpha" evidence="13">
    <location>
        <begin position="162"/>
        <end position="256"/>
    </location>
</feature>
<dbReference type="PANTHER" id="PTHR43771:SF2">
    <property type="entry name" value="PHOSPHOMANNOMUTASE_PHOSPHOGLUCOMUTASE"/>
    <property type="match status" value="1"/>
</dbReference>
<proteinExistence type="inferred from homology"/>
<evidence type="ECO:0000313" key="16">
    <source>
        <dbReference type="Proteomes" id="UP000245506"/>
    </source>
</evidence>
<dbReference type="InterPro" id="IPR005846">
    <property type="entry name" value="A-D-PHexomutase_a/b/a-III"/>
</dbReference>
<comment type="caution">
    <text evidence="15">The sequence shown here is derived from an EMBL/GenBank/DDBJ whole genome shotgun (WGS) entry which is preliminary data.</text>
</comment>
<keyword evidence="9" id="KW-0413">Isomerase</keyword>
<evidence type="ECO:0000256" key="7">
    <source>
        <dbReference type="ARBA" id="ARBA00022723"/>
    </source>
</evidence>
<dbReference type="PANTHER" id="PTHR43771">
    <property type="entry name" value="PHOSPHOMANNOMUTASE"/>
    <property type="match status" value="1"/>
</dbReference>
<dbReference type="GO" id="GO:0000287">
    <property type="term" value="F:magnesium ion binding"/>
    <property type="evidence" value="ECO:0007669"/>
    <property type="project" value="InterPro"/>
</dbReference>
<organism evidence="15 16">
    <name type="scientific">Leucothrix arctica</name>
    <dbReference type="NCBI Taxonomy" id="1481894"/>
    <lineage>
        <taxon>Bacteria</taxon>
        <taxon>Pseudomonadati</taxon>
        <taxon>Pseudomonadota</taxon>
        <taxon>Gammaproteobacteria</taxon>
        <taxon>Thiotrichales</taxon>
        <taxon>Thiotrichaceae</taxon>
        <taxon>Leucothrix</taxon>
    </lineage>
</organism>
<dbReference type="InterPro" id="IPR005844">
    <property type="entry name" value="A-D-PHexomutase_a/b/a-I"/>
</dbReference>
<dbReference type="PRINTS" id="PR00509">
    <property type="entry name" value="PGMPMM"/>
</dbReference>
<evidence type="ECO:0000256" key="6">
    <source>
        <dbReference type="ARBA" id="ARBA00022553"/>
    </source>
</evidence>
<dbReference type="EC" id="5.4.2.8" evidence="5"/>
<dbReference type="Pfam" id="PF02879">
    <property type="entry name" value="PGM_PMM_II"/>
    <property type="match status" value="1"/>
</dbReference>
<dbReference type="OrthoDB" id="9803322at2"/>
<dbReference type="Pfam" id="PF02878">
    <property type="entry name" value="PGM_PMM_I"/>
    <property type="match status" value="1"/>
</dbReference>
<dbReference type="InterPro" id="IPR005843">
    <property type="entry name" value="A-D-PHexomutase_C"/>
</dbReference>
<dbReference type="AlphaFoldDB" id="A0A317CBN8"/>
<dbReference type="Gene3D" id="3.40.120.10">
    <property type="entry name" value="Alpha-D-Glucose-1,6-Bisphosphate, subunit A, domain 3"/>
    <property type="match status" value="3"/>
</dbReference>
<evidence type="ECO:0000259" key="13">
    <source>
        <dbReference type="Pfam" id="PF02879"/>
    </source>
</evidence>
<feature type="domain" description="Alpha-D-phosphohexomutase C-terminal" evidence="11">
    <location>
        <begin position="388"/>
        <end position="451"/>
    </location>
</feature>
<dbReference type="InterPro" id="IPR036900">
    <property type="entry name" value="A-D-PHexomutase_C_sf"/>
</dbReference>
<feature type="domain" description="Alpha-D-phosphohexomutase alpha/beta/alpha" evidence="14">
    <location>
        <begin position="261"/>
        <end position="370"/>
    </location>
</feature>
<evidence type="ECO:0000259" key="11">
    <source>
        <dbReference type="Pfam" id="PF00408"/>
    </source>
</evidence>
<dbReference type="GO" id="GO:0005975">
    <property type="term" value="P:carbohydrate metabolic process"/>
    <property type="evidence" value="ECO:0007669"/>
    <property type="project" value="InterPro"/>
</dbReference>
<evidence type="ECO:0000313" key="15">
    <source>
        <dbReference type="EMBL" id="PWQ93770.1"/>
    </source>
</evidence>
<dbReference type="EMBL" id="QGKL01000042">
    <property type="protein sequence ID" value="PWQ93770.1"/>
    <property type="molecule type" value="Genomic_DNA"/>
</dbReference>
<comment type="catalytic activity">
    <reaction evidence="1">
        <text>alpha-D-mannose 1-phosphate = D-mannose 6-phosphate</text>
        <dbReference type="Rhea" id="RHEA:11140"/>
        <dbReference type="ChEBI" id="CHEBI:58409"/>
        <dbReference type="ChEBI" id="CHEBI:58735"/>
        <dbReference type="EC" id="5.4.2.8"/>
    </reaction>
</comment>
<dbReference type="InterPro" id="IPR005841">
    <property type="entry name" value="Alpha-D-phosphohexomutase_SF"/>
</dbReference>
<dbReference type="InterPro" id="IPR016055">
    <property type="entry name" value="A-D-PHexomutase_a/b/a-I/II/III"/>
</dbReference>
<comment type="similarity">
    <text evidence="4 10">Belongs to the phosphohexose mutase family.</text>
</comment>
<feature type="domain" description="Alpha-D-phosphohexomutase alpha/beta/alpha" evidence="12">
    <location>
        <begin position="11"/>
        <end position="140"/>
    </location>
</feature>
<reference evidence="15 16" key="1">
    <citation type="submission" date="2018-05" db="EMBL/GenBank/DDBJ databases">
        <title>Leucothrix arctica sp. nov., isolated from Arctic seawater.</title>
        <authorList>
            <person name="Choi A."/>
            <person name="Baek K."/>
        </authorList>
    </citation>
    <scope>NUCLEOTIDE SEQUENCE [LARGE SCALE GENOMIC DNA]</scope>
    <source>
        <strain evidence="15 16">IMCC9719</strain>
    </source>
</reference>
<evidence type="ECO:0000259" key="12">
    <source>
        <dbReference type="Pfam" id="PF02878"/>
    </source>
</evidence>
<dbReference type="Proteomes" id="UP000245506">
    <property type="component" value="Unassembled WGS sequence"/>
</dbReference>
<dbReference type="SUPFAM" id="SSF55957">
    <property type="entry name" value="Phosphoglucomutase, C-terminal domain"/>
    <property type="match status" value="1"/>
</dbReference>
<keyword evidence="7 10" id="KW-0479">Metal-binding</keyword>
<comment type="cofactor">
    <cofactor evidence="2">
        <name>Mg(2+)</name>
        <dbReference type="ChEBI" id="CHEBI:18420"/>
    </cofactor>
</comment>
<keyword evidence="16" id="KW-1185">Reference proteome</keyword>
<evidence type="ECO:0000256" key="8">
    <source>
        <dbReference type="ARBA" id="ARBA00022842"/>
    </source>
</evidence>
<evidence type="ECO:0000256" key="4">
    <source>
        <dbReference type="ARBA" id="ARBA00010231"/>
    </source>
</evidence>
<dbReference type="Pfam" id="PF00408">
    <property type="entry name" value="PGM_PMM_IV"/>
    <property type="match status" value="1"/>
</dbReference>